<dbReference type="Proteomes" id="UP000246410">
    <property type="component" value="Unassembled WGS sequence"/>
</dbReference>
<organism evidence="2 3">
    <name type="scientific">Nocardia neocaledoniensis</name>
    <dbReference type="NCBI Taxonomy" id="236511"/>
    <lineage>
        <taxon>Bacteria</taxon>
        <taxon>Bacillati</taxon>
        <taxon>Actinomycetota</taxon>
        <taxon>Actinomycetes</taxon>
        <taxon>Mycobacteriales</taxon>
        <taxon>Nocardiaceae</taxon>
        <taxon>Nocardia</taxon>
    </lineage>
</organism>
<evidence type="ECO:0000256" key="1">
    <source>
        <dbReference type="SAM" id="MobiDB-lite"/>
    </source>
</evidence>
<accession>A0A317P5E5</accession>
<reference evidence="2 3" key="1">
    <citation type="submission" date="2018-05" db="EMBL/GenBank/DDBJ databases">
        <title>Genomic Encyclopedia of Type Strains, Phase IV (KMG-IV): sequencing the most valuable type-strain genomes for metagenomic binning, comparative biology and taxonomic classification.</title>
        <authorList>
            <person name="Goeker M."/>
        </authorList>
    </citation>
    <scope>NUCLEOTIDE SEQUENCE [LARGE SCALE GENOMIC DNA]</scope>
    <source>
        <strain evidence="2 3">DSM 44717</strain>
    </source>
</reference>
<evidence type="ECO:0000313" key="2">
    <source>
        <dbReference type="EMBL" id="PWV81438.1"/>
    </source>
</evidence>
<keyword evidence="3" id="KW-1185">Reference proteome</keyword>
<evidence type="ECO:0000313" key="3">
    <source>
        <dbReference type="Proteomes" id="UP000246410"/>
    </source>
</evidence>
<protein>
    <submittedName>
        <fullName evidence="2">Uncharacterized protein</fullName>
    </submittedName>
</protein>
<dbReference type="RefSeq" id="WP_146229187.1">
    <property type="nucleotide sequence ID" value="NZ_QGTL01000001.1"/>
</dbReference>
<name>A0A317P5E5_9NOCA</name>
<gene>
    <name evidence="2" type="ORF">DFR69_101781</name>
</gene>
<comment type="caution">
    <text evidence="2">The sequence shown here is derived from an EMBL/GenBank/DDBJ whole genome shotgun (WGS) entry which is preliminary data.</text>
</comment>
<sequence>MTAPAWLSQAFPPEGASAAEGIRNQLGKPELDHLTILVRESAQNSWDARRGDGISVDYRIDLQTVSAADAPAWRDNLLRNAPSKQRLPLRDALQQPTIRVLSISDRGTRGLGGPTRADAVTDQGRDFVAFLRNIGEPRDRALGGGTYGFGKGILYLASGSGTILVHTRCQYEGRYETRLMAAALWKSYDAKEGDRERRYTGRHWWGDVSGDVIEPLVGAEADAMARKLGLRPFGATETGTTISILDPNLDGSEPADIARYLAETIAYQLWPKMLPDNNGVAPMRFTVTCDGIDYPVPDPARMPTLSLFVEAYRKMVGSGAEELFCRRPKRLLGRFGLHQTVALRFEPSDAEHMAGFESGMVHHVCLMRPAELVVTYWPGPKPASEIAAYAGVFRADHELDEAYAKAEPPTHDNWNYQSLDHPEYSFVKMTFTRMKEEIDKVIGPRGSSGVEVAQVSLGAASDRLSPLVGGAWGIGSATAYGRPGDIAPQRQVPKRRPSGRRVDPVDSDDFEAASGAEFGGTDSSGPSTHAGFDAGNSAESASRQPSARRRRPKIEYVGDPEPDELWGHGVVIQRFKLPVPVPQRVSADVAVALTSDGSLEMEPPTGADMPGLVGWEDPSGAVHETPTYVIEGGDGSVWKAIVKPAADTMTDIVLFTEAVV</sequence>
<dbReference type="AlphaFoldDB" id="A0A317P5E5"/>
<proteinExistence type="predicted"/>
<feature type="region of interest" description="Disordered" evidence="1">
    <location>
        <begin position="479"/>
        <end position="560"/>
    </location>
</feature>
<dbReference type="EMBL" id="QGTL01000001">
    <property type="protein sequence ID" value="PWV81438.1"/>
    <property type="molecule type" value="Genomic_DNA"/>
</dbReference>